<accession>A0A0V1IGG8</accession>
<keyword evidence="2" id="KW-1185">Reference proteome</keyword>
<dbReference type="Proteomes" id="UP000054805">
    <property type="component" value="Unassembled WGS sequence"/>
</dbReference>
<comment type="caution">
    <text evidence="1">The sequence shown here is derived from an EMBL/GenBank/DDBJ whole genome shotgun (WGS) entry which is preliminary data.</text>
</comment>
<evidence type="ECO:0000313" key="1">
    <source>
        <dbReference type="EMBL" id="KRZ21867.1"/>
    </source>
</evidence>
<dbReference type="AlphaFoldDB" id="A0A0V1IGG8"/>
<organism evidence="1 2">
    <name type="scientific">Trichinella pseudospiralis</name>
    <name type="common">Parasitic roundworm</name>
    <dbReference type="NCBI Taxonomy" id="6337"/>
    <lineage>
        <taxon>Eukaryota</taxon>
        <taxon>Metazoa</taxon>
        <taxon>Ecdysozoa</taxon>
        <taxon>Nematoda</taxon>
        <taxon>Enoplea</taxon>
        <taxon>Dorylaimia</taxon>
        <taxon>Trichinellida</taxon>
        <taxon>Trichinellidae</taxon>
        <taxon>Trichinella</taxon>
    </lineage>
</organism>
<evidence type="ECO:0000313" key="2">
    <source>
        <dbReference type="Proteomes" id="UP000054805"/>
    </source>
</evidence>
<dbReference type="EMBL" id="JYDS01000191">
    <property type="protein sequence ID" value="KRZ21867.1"/>
    <property type="molecule type" value="Genomic_DNA"/>
</dbReference>
<reference evidence="1 2" key="1">
    <citation type="submission" date="2015-01" db="EMBL/GenBank/DDBJ databases">
        <title>Evolution of Trichinella species and genotypes.</title>
        <authorList>
            <person name="Korhonen P.K."/>
            <person name="Edoardo P."/>
            <person name="Giuseppe L.R."/>
            <person name="Gasser R.B."/>
        </authorList>
    </citation>
    <scope>NUCLEOTIDE SEQUENCE [LARGE SCALE GENOMIC DNA]</scope>
    <source>
        <strain evidence="1">ISS588</strain>
    </source>
</reference>
<sequence length="127" mass="15131">MDGCWLKVFVSREYIQYNTRGKIGRISKHVRTRKSGWEYCFDYCIRSGRIECCEIVNTMLHEKAIMSVMQLTVDRQQTTARLYFEEEKVLICVCAVEIETVSFLDLANMVHCELRKEQQSRRIMEFE</sequence>
<name>A0A0V1IGG8_TRIPS</name>
<proteinExistence type="predicted"/>
<protein>
    <submittedName>
        <fullName evidence="1">Uncharacterized protein</fullName>
    </submittedName>
</protein>
<gene>
    <name evidence="1" type="ORF">T4B_7589</name>
</gene>